<accession>A0A516KQY8</accession>
<gene>
    <name evidence="1" type="primary">53</name>
    <name evidence="1" type="ORF">SEA_MCGALLEON_53</name>
</gene>
<dbReference type="Proteomes" id="UP000320771">
    <property type="component" value="Segment"/>
</dbReference>
<evidence type="ECO:0000313" key="2">
    <source>
        <dbReference type="Proteomes" id="UP000320771"/>
    </source>
</evidence>
<dbReference type="RefSeq" id="YP_009908629.1">
    <property type="nucleotide sequence ID" value="NC_049927.1"/>
</dbReference>
<dbReference type="KEGG" id="vg:56214173"/>
<organism evidence="1 2">
    <name type="scientific">Microbacterium phage McGalleon</name>
    <dbReference type="NCBI Taxonomy" id="2590936"/>
    <lineage>
        <taxon>Viruses</taxon>
        <taxon>Duplodnaviria</taxon>
        <taxon>Heunggongvirae</taxon>
        <taxon>Uroviricota</taxon>
        <taxon>Caudoviricetes</taxon>
        <taxon>Ilzatvirus</taxon>
        <taxon>Ilzatvirus mcgalleon</taxon>
    </lineage>
</organism>
<keyword evidence="2" id="KW-1185">Reference proteome</keyword>
<dbReference type="GeneID" id="56214173"/>
<sequence>MDTNAHGLPKPTFGPLVPFMEEFTTPEWIEIEGRRFPWDPEQETYVGLYVEPYLTDGTLTEDIYYEIEEG</sequence>
<reference evidence="1 2" key="1">
    <citation type="submission" date="2019-06" db="EMBL/GenBank/DDBJ databases">
        <authorList>
            <person name="Kirkpatrick B.L."/>
            <person name="Twichell C.M."/>
            <person name="Davis D.J."/>
            <person name="Hampton E.S."/>
            <person name="Nguyen T."/>
            <person name="Niekamp K.S."/>
            <person name="Riley K.M."/>
            <person name="Lawson J.L."/>
            <person name="Butela K.A."/>
            <person name="Garlena R.A."/>
            <person name="Russell D.A."/>
            <person name="Pope W.H."/>
            <person name="Jacobs-Sera D."/>
            <person name="Hatfull G.F."/>
        </authorList>
    </citation>
    <scope>NUCLEOTIDE SEQUENCE [LARGE SCALE GENOMIC DNA]</scope>
</reference>
<evidence type="ECO:0000313" key="1">
    <source>
        <dbReference type="EMBL" id="QDP44104.1"/>
    </source>
</evidence>
<name>A0A516KQY8_9CAUD</name>
<dbReference type="EMBL" id="MN062703">
    <property type="protein sequence ID" value="QDP44104.1"/>
    <property type="molecule type" value="Genomic_DNA"/>
</dbReference>
<protein>
    <submittedName>
        <fullName evidence="1">Uncharacterized protein</fullName>
    </submittedName>
</protein>
<proteinExistence type="predicted"/>